<feature type="domain" description="Chromo" evidence="3">
    <location>
        <begin position="7"/>
        <end position="67"/>
    </location>
</feature>
<dbReference type="SUPFAM" id="SSF54160">
    <property type="entry name" value="Chromo domain-like"/>
    <property type="match status" value="1"/>
</dbReference>
<protein>
    <recommendedName>
        <fullName evidence="3">Chromo domain-containing protein</fullName>
    </recommendedName>
</protein>
<dbReference type="InterPro" id="IPR014748">
    <property type="entry name" value="Enoyl-CoA_hydra_C"/>
</dbReference>
<proteinExistence type="predicted"/>
<dbReference type="EMBL" id="OX460344">
    <property type="protein sequence ID" value="CAI9181580.1"/>
    <property type="molecule type" value="Genomic_DNA"/>
</dbReference>
<dbReference type="Gene3D" id="1.10.12.10">
    <property type="entry name" value="Lyase 2-enoyl-coa Hydratase, Chain A, domain 2"/>
    <property type="match status" value="2"/>
</dbReference>
<feature type="region of interest" description="Disordered" evidence="2">
    <location>
        <begin position="399"/>
        <end position="436"/>
    </location>
</feature>
<dbReference type="Gene3D" id="3.90.226.10">
    <property type="entry name" value="2-enoyl-CoA Hydratase, Chain A, domain 1"/>
    <property type="match status" value="1"/>
</dbReference>
<comment type="subcellular location">
    <subcellularLocation>
        <location evidence="1">Nucleus</location>
    </subcellularLocation>
</comment>
<dbReference type="PANTHER" id="PTHR43684:SF5">
    <property type="entry name" value="CHROMODOMAIN Y-LIKE PROTEIN"/>
    <property type="match status" value="1"/>
</dbReference>
<name>A0ABN9A7A2_RANTA</name>
<dbReference type="CDD" id="cd06558">
    <property type="entry name" value="crotonase-like"/>
    <property type="match status" value="1"/>
</dbReference>
<dbReference type="PROSITE" id="PS50013">
    <property type="entry name" value="CHROMO_2"/>
    <property type="match status" value="1"/>
</dbReference>
<reference evidence="4" key="1">
    <citation type="submission" date="2023-04" db="EMBL/GenBank/DDBJ databases">
        <authorList>
            <consortium name="ELIXIR-Norway"/>
        </authorList>
    </citation>
    <scope>NUCLEOTIDE SEQUENCE [LARGE SCALE GENOMIC DNA]</scope>
</reference>
<evidence type="ECO:0000256" key="1">
    <source>
        <dbReference type="ARBA" id="ARBA00004123"/>
    </source>
</evidence>
<dbReference type="Pfam" id="PF00378">
    <property type="entry name" value="ECH_1"/>
    <property type="match status" value="1"/>
</dbReference>
<organism evidence="4 5">
    <name type="scientific">Rangifer tarandus platyrhynchus</name>
    <name type="common">Svalbard reindeer</name>
    <dbReference type="NCBI Taxonomy" id="3082113"/>
    <lineage>
        <taxon>Eukaryota</taxon>
        <taxon>Metazoa</taxon>
        <taxon>Chordata</taxon>
        <taxon>Craniata</taxon>
        <taxon>Vertebrata</taxon>
        <taxon>Euteleostomi</taxon>
        <taxon>Mammalia</taxon>
        <taxon>Eutheria</taxon>
        <taxon>Laurasiatheria</taxon>
        <taxon>Artiodactyla</taxon>
        <taxon>Ruminantia</taxon>
        <taxon>Pecora</taxon>
        <taxon>Cervidae</taxon>
        <taxon>Odocoileinae</taxon>
        <taxon>Rangifer</taxon>
    </lineage>
</organism>
<dbReference type="InterPro" id="IPR001753">
    <property type="entry name" value="Enoyl-CoA_hydra/iso"/>
</dbReference>
<dbReference type="InterPro" id="IPR023780">
    <property type="entry name" value="Chromo_domain"/>
</dbReference>
<feature type="region of interest" description="Disordered" evidence="2">
    <location>
        <begin position="151"/>
        <end position="190"/>
    </location>
</feature>
<dbReference type="InterPro" id="IPR000953">
    <property type="entry name" value="Chromo/chromo_shadow_dom"/>
</dbReference>
<feature type="region of interest" description="Disordered" evidence="2">
    <location>
        <begin position="254"/>
        <end position="286"/>
    </location>
</feature>
<dbReference type="InterPro" id="IPR051053">
    <property type="entry name" value="ECH/Chromodomain_protein"/>
</dbReference>
<keyword evidence="5" id="KW-1185">Reference proteome</keyword>
<evidence type="ECO:0000313" key="4">
    <source>
        <dbReference type="EMBL" id="CAI9181580.1"/>
    </source>
</evidence>
<feature type="region of interest" description="Disordered" evidence="2">
    <location>
        <begin position="62"/>
        <end position="89"/>
    </location>
</feature>
<sequence length="737" mass="81563">MASEELFKVERILDKRKSNKGKMEYLVQWKGYNSQDDTWELEQHLVNFEECIHDFNRCHSEKQDGGTFSRANRTSVNNGQKRISRSTNSSFSKAAPKALVVGKEQEAKSSLLVTTSQKFRKSPTTGLATRKNTDLAQSDISILVPKSPIKGSTAVDGFQDNSSKRLDPLEQGPEDTADTEAAAQKPGDGPVMAATATGLAVNGKGTYPFMDALMAYGTTSLQTTVTAVTSGKKFIENRREQPLTSCLASTCGRRRVPPGSGISRSRSRTASPSSCCPPSHLKTTREPGGARLLQTRFLEESKSLVHYNMRLELEQAKEQECEVLKKIWSSAQEADLQVQQSSFSKATPKALVVSKEWEVKSSLLVTANQKFRKKSTHKNMDLAQSDIKILLPKSPMKGSTLVDHFQDDNPKNPGPMEKGPEDTGDTEAVAEKPGVGPISVATTTGLAMNGKVTSSFMDALMANRMTSLQTSFTGVMARKSKFIEDRRDEPFDKLLHLHVWQTESTSRYQDIMVQKQDGFTHILLSTKLSKNNLLNPEVMKELQSALSTAGANCSRLVLLSTVGSVFCCSLDFVYFIQHLTDDHKREGARMADVIRSFVNTFIWFTKPIIIAVNGPAIGLGTSILALCDQVWAKEKTWLKTPYTTFRQSPDGCSTVMFPKIMGGASDNEMLVCGRKLMAQEVCGKGLVSRVFWPRNFTQDVMDRIKELASCNPVVLEEPKSLVCCNMRLELEQANKRE</sequence>
<dbReference type="SMART" id="SM00298">
    <property type="entry name" value="CHROMO"/>
    <property type="match status" value="1"/>
</dbReference>
<feature type="compositionally biased region" description="Low complexity" evidence="2">
    <location>
        <begin position="257"/>
        <end position="279"/>
    </location>
</feature>
<evidence type="ECO:0000313" key="5">
    <source>
        <dbReference type="Proteomes" id="UP001176941"/>
    </source>
</evidence>
<dbReference type="InterPro" id="IPR016197">
    <property type="entry name" value="Chromo-like_dom_sf"/>
</dbReference>
<dbReference type="InterPro" id="IPR029045">
    <property type="entry name" value="ClpP/crotonase-like_dom_sf"/>
</dbReference>
<feature type="compositionally biased region" description="Polar residues" evidence="2">
    <location>
        <begin position="69"/>
        <end position="89"/>
    </location>
</feature>
<dbReference type="SUPFAM" id="SSF52096">
    <property type="entry name" value="ClpP/crotonase"/>
    <property type="match status" value="1"/>
</dbReference>
<evidence type="ECO:0000256" key="2">
    <source>
        <dbReference type="SAM" id="MobiDB-lite"/>
    </source>
</evidence>
<accession>A0ABN9A7A2</accession>
<gene>
    <name evidence="4" type="ORF">MRATA1EN1_LOCUS30542</name>
</gene>
<dbReference type="Gene3D" id="2.40.50.40">
    <property type="match status" value="1"/>
</dbReference>
<dbReference type="CDD" id="cd18634">
    <property type="entry name" value="CD_CDY"/>
    <property type="match status" value="1"/>
</dbReference>
<dbReference type="Proteomes" id="UP001176941">
    <property type="component" value="Chromosome Y"/>
</dbReference>
<evidence type="ECO:0000259" key="3">
    <source>
        <dbReference type="PROSITE" id="PS50013"/>
    </source>
</evidence>
<dbReference type="PANTHER" id="PTHR43684">
    <property type="match status" value="1"/>
</dbReference>
<dbReference type="Pfam" id="PF00385">
    <property type="entry name" value="Chromo"/>
    <property type="match status" value="1"/>
</dbReference>